<dbReference type="RefSeq" id="WP_141259942.1">
    <property type="nucleotide sequence ID" value="NZ_BDLU01000019.1"/>
</dbReference>
<dbReference type="Gene3D" id="3.40.190.290">
    <property type="match status" value="1"/>
</dbReference>
<sequence length="303" mass="32961">MSFELDDLSAFVAVARAGGFREAARVSGLSASGLSEALRRLETRLGSRLLHRSTRSISLTETGARLFERLSPALAEISAALDTVHAQTDQPAGTIRLNVPANVARTVLPGILSPFLTAYPQIRVEVTVEDSFVDIFASGADAGIRYEERLEQDMIAVPIGPATQRLLTVAAPSYLSAKGRPRHPSELLEHVCLRLRFSGGAPAMWEFEKNGEIIRLDPPGPLLVQPGSACDLLVETALTGLGIVCLFEDWLVPHIRSGALEVVLEDWATPFSGPMLYYSGRRQLPPPLRAFVDFIRSHQSPTQ</sequence>
<evidence type="ECO:0000256" key="3">
    <source>
        <dbReference type="ARBA" id="ARBA00023125"/>
    </source>
</evidence>
<dbReference type="FunFam" id="1.10.10.10:FF:000001">
    <property type="entry name" value="LysR family transcriptional regulator"/>
    <property type="match status" value="1"/>
</dbReference>
<keyword evidence="2" id="KW-0805">Transcription regulation</keyword>
<dbReference type="InterPro" id="IPR036390">
    <property type="entry name" value="WH_DNA-bd_sf"/>
</dbReference>
<keyword evidence="7" id="KW-1185">Reference proteome</keyword>
<dbReference type="EMBL" id="BDLU01000019">
    <property type="protein sequence ID" value="GCE82534.1"/>
    <property type="molecule type" value="Genomic_DNA"/>
</dbReference>
<name>A0A4V0WN81_9PROT</name>
<evidence type="ECO:0000313" key="7">
    <source>
        <dbReference type="Proteomes" id="UP000315095"/>
    </source>
</evidence>
<evidence type="ECO:0000313" key="6">
    <source>
        <dbReference type="EMBL" id="GCE82534.1"/>
    </source>
</evidence>
<comment type="caution">
    <text evidence="6">The sequence shown here is derived from an EMBL/GenBank/DDBJ whole genome shotgun (WGS) entry which is preliminary data.</text>
</comment>
<gene>
    <name evidence="6" type="ORF">MSKU9_0675</name>
</gene>
<dbReference type="PROSITE" id="PS50931">
    <property type="entry name" value="HTH_LYSR"/>
    <property type="match status" value="1"/>
</dbReference>
<evidence type="ECO:0000256" key="1">
    <source>
        <dbReference type="ARBA" id="ARBA00009437"/>
    </source>
</evidence>
<evidence type="ECO:0000256" key="4">
    <source>
        <dbReference type="ARBA" id="ARBA00023163"/>
    </source>
</evidence>
<dbReference type="OrthoDB" id="9812435at2"/>
<evidence type="ECO:0000256" key="2">
    <source>
        <dbReference type="ARBA" id="ARBA00023015"/>
    </source>
</evidence>
<reference evidence="7" key="1">
    <citation type="submission" date="2017-01" db="EMBL/GenBank/DDBJ databases">
        <title>Komagataeibacter sp. MSKU9 whole genome sequencing project.</title>
        <authorList>
            <person name="Matsutani M."/>
            <person name="Naloka K."/>
            <person name="Theeragool G."/>
            <person name="Yakushi T."/>
            <person name="Matsushita K."/>
        </authorList>
    </citation>
    <scope>NUCLEOTIDE SEQUENCE [LARGE SCALE GENOMIC DNA]</scope>
    <source>
        <strain evidence="7">MSKU9</strain>
    </source>
</reference>
<dbReference type="Pfam" id="PF00126">
    <property type="entry name" value="HTH_1"/>
    <property type="match status" value="1"/>
</dbReference>
<dbReference type="InterPro" id="IPR005119">
    <property type="entry name" value="LysR_subst-bd"/>
</dbReference>
<accession>A0A4P5NQX2</accession>
<keyword evidence="4" id="KW-0804">Transcription</keyword>
<comment type="similarity">
    <text evidence="1">Belongs to the LysR transcriptional regulatory family.</text>
</comment>
<dbReference type="CDD" id="cd08474">
    <property type="entry name" value="PBP2_CrgA_like_5"/>
    <property type="match status" value="1"/>
</dbReference>
<feature type="domain" description="HTH lysR-type" evidence="5">
    <location>
        <begin position="3"/>
        <end position="60"/>
    </location>
</feature>
<dbReference type="SUPFAM" id="SSF53850">
    <property type="entry name" value="Periplasmic binding protein-like II"/>
    <property type="match status" value="1"/>
</dbReference>
<dbReference type="GO" id="GO:0003700">
    <property type="term" value="F:DNA-binding transcription factor activity"/>
    <property type="evidence" value="ECO:0007669"/>
    <property type="project" value="InterPro"/>
</dbReference>
<dbReference type="PANTHER" id="PTHR30537:SF5">
    <property type="entry name" value="HTH-TYPE TRANSCRIPTIONAL ACTIVATOR TTDR-RELATED"/>
    <property type="match status" value="1"/>
</dbReference>
<protein>
    <submittedName>
        <fullName evidence="6">Transcriptional regulator</fullName>
    </submittedName>
</protein>
<dbReference type="InterPro" id="IPR058163">
    <property type="entry name" value="LysR-type_TF_proteobact-type"/>
</dbReference>
<organism evidence="6 7">
    <name type="scientific">Komagataeibacter diospyri</name>
    <dbReference type="NCBI Taxonomy" id="1932662"/>
    <lineage>
        <taxon>Bacteria</taxon>
        <taxon>Pseudomonadati</taxon>
        <taxon>Pseudomonadota</taxon>
        <taxon>Alphaproteobacteria</taxon>
        <taxon>Acetobacterales</taxon>
        <taxon>Acetobacteraceae</taxon>
        <taxon>Komagataeibacter</taxon>
    </lineage>
</organism>
<evidence type="ECO:0000259" key="5">
    <source>
        <dbReference type="PROSITE" id="PS50931"/>
    </source>
</evidence>
<dbReference type="GO" id="GO:0003677">
    <property type="term" value="F:DNA binding"/>
    <property type="evidence" value="ECO:0007669"/>
    <property type="project" value="UniProtKB-KW"/>
</dbReference>
<dbReference type="Pfam" id="PF03466">
    <property type="entry name" value="LysR_substrate"/>
    <property type="match status" value="1"/>
</dbReference>
<dbReference type="InterPro" id="IPR036388">
    <property type="entry name" value="WH-like_DNA-bd_sf"/>
</dbReference>
<keyword evidence="3" id="KW-0238">DNA-binding</keyword>
<dbReference type="PANTHER" id="PTHR30537">
    <property type="entry name" value="HTH-TYPE TRANSCRIPTIONAL REGULATOR"/>
    <property type="match status" value="1"/>
</dbReference>
<dbReference type="AlphaFoldDB" id="A0A4V0WN81"/>
<accession>A0A4V0WN81</accession>
<dbReference type="SUPFAM" id="SSF46785">
    <property type="entry name" value="Winged helix' DNA-binding domain"/>
    <property type="match status" value="1"/>
</dbReference>
<dbReference type="Gene3D" id="1.10.10.10">
    <property type="entry name" value="Winged helix-like DNA-binding domain superfamily/Winged helix DNA-binding domain"/>
    <property type="match status" value="1"/>
</dbReference>
<dbReference type="InterPro" id="IPR000847">
    <property type="entry name" value="LysR_HTH_N"/>
</dbReference>
<dbReference type="Proteomes" id="UP000315095">
    <property type="component" value="Unassembled WGS sequence"/>
</dbReference>
<proteinExistence type="inferred from homology"/>